<dbReference type="AlphaFoldDB" id="A0A6N6NND5"/>
<dbReference type="SUPFAM" id="SSF52540">
    <property type="entry name" value="P-loop containing nucleoside triphosphate hydrolases"/>
    <property type="match status" value="1"/>
</dbReference>
<evidence type="ECO:0000313" key="3">
    <source>
        <dbReference type="EMBL" id="KAB1641092.1"/>
    </source>
</evidence>
<evidence type="ECO:0000313" key="4">
    <source>
        <dbReference type="Proteomes" id="UP000468668"/>
    </source>
</evidence>
<protein>
    <submittedName>
        <fullName evidence="3">YifB family Mg chelatase-like AAA ATPase</fullName>
    </submittedName>
</protein>
<dbReference type="Pfam" id="PF13335">
    <property type="entry name" value="Mg_chelatase_C"/>
    <property type="match status" value="1"/>
</dbReference>
<dbReference type="InterPro" id="IPR003593">
    <property type="entry name" value="AAA+_ATPase"/>
</dbReference>
<organism evidence="3 4">
    <name type="scientific">Ellagibacter isourolithinifaciens</name>
    <dbReference type="NCBI Taxonomy" id="2137581"/>
    <lineage>
        <taxon>Bacteria</taxon>
        <taxon>Bacillati</taxon>
        <taxon>Actinomycetota</taxon>
        <taxon>Coriobacteriia</taxon>
        <taxon>Eggerthellales</taxon>
        <taxon>Eggerthellaceae</taxon>
        <taxon>Ellagibacter</taxon>
    </lineage>
</organism>
<dbReference type="Proteomes" id="UP000468668">
    <property type="component" value="Unassembled WGS sequence"/>
</dbReference>
<accession>A0A6N6NND5</accession>
<evidence type="ECO:0000259" key="2">
    <source>
        <dbReference type="SMART" id="SM00382"/>
    </source>
</evidence>
<dbReference type="InterPro" id="IPR000523">
    <property type="entry name" value="Mg_chelatse_chII-like_cat_dom"/>
</dbReference>
<dbReference type="PANTHER" id="PTHR32039">
    <property type="entry name" value="MAGNESIUM-CHELATASE SUBUNIT CHLI"/>
    <property type="match status" value="1"/>
</dbReference>
<reference evidence="3 4" key="1">
    <citation type="submission" date="2019-09" db="EMBL/GenBank/DDBJ databases">
        <title>Whole genome shotgun sequencing (WGS) of Ellagibacter isourolithinifaciens DSM 104140(T) and Adlercreutzia muris DSM 29508(T).</title>
        <authorList>
            <person name="Stoll D.A."/>
            <person name="Danylec N."/>
            <person name="Huch M."/>
        </authorList>
    </citation>
    <scope>NUCLEOTIDE SEQUENCE [LARGE SCALE GENOMIC DNA]</scope>
    <source>
        <strain evidence="3 4">DSM 104140</strain>
    </source>
</reference>
<proteinExistence type="inferred from homology"/>
<dbReference type="Pfam" id="PF13541">
    <property type="entry name" value="ChlI"/>
    <property type="match status" value="1"/>
</dbReference>
<dbReference type="InterPro" id="IPR014721">
    <property type="entry name" value="Ribsml_uS5_D2-typ_fold_subgr"/>
</dbReference>
<dbReference type="NCBIfam" id="TIGR00368">
    <property type="entry name" value="YifB family Mg chelatase-like AAA ATPase"/>
    <property type="match status" value="1"/>
</dbReference>
<sequence length="512" mass="54070">MVMYGRCTVLGATLRGVEAIPVDVEVAVSNGLPGFSIVGMGDASVQEARERVRAALRSSGFQMPSDKIVVNLAPSSLRKTGSGLDLPIAVALLAATGQIDRACIENRLFVGELSLEGFVRGVAGSLAFALCAKKRGCSLVCAEDGETVSVDGLAQYGLRFLGGMRAAADLPLLSPLVPESAVCDLDFRDVAGHEVAKRALQIAAAGRHGVLMMGPPGSGKTMLASRLPSLLPPLSQEEALETALIHSVAGESIAAILSGVRPFRKPHHSASLAGLVGGGSPIRPGEITLAHNGVLFLDELSEFKSSVLQGIRQPMETGEVRLTRADGTVTFPARFMLVAASNPCPCGHLGDEETACTCTLTQVKNYQGRIGGPLMDRIDLHLDVQRIPPSDVIATGSGTSSETLREGVLKAREFARWRSLHDAGARVSASVSPDEAASGPRRPADLVRDCHLSESSREFFEQSAKAHNMSGRAIMRTLSVARTIADMEESHEVLMTHLCEALSFRVREGVGV</sequence>
<dbReference type="EMBL" id="WAJR01000007">
    <property type="protein sequence ID" value="KAB1641092.1"/>
    <property type="molecule type" value="Genomic_DNA"/>
</dbReference>
<evidence type="ECO:0000256" key="1">
    <source>
        <dbReference type="ARBA" id="ARBA00006354"/>
    </source>
</evidence>
<comment type="similarity">
    <text evidence="1">Belongs to the Mg-chelatase subunits D/I family. ComM subfamily.</text>
</comment>
<dbReference type="Gene3D" id="3.30.230.10">
    <property type="match status" value="1"/>
</dbReference>
<gene>
    <name evidence="3" type="ORF">F8C90_04455</name>
</gene>
<dbReference type="Gene3D" id="3.40.50.300">
    <property type="entry name" value="P-loop containing nucleotide triphosphate hydrolases"/>
    <property type="match status" value="1"/>
</dbReference>
<dbReference type="InterPro" id="IPR004482">
    <property type="entry name" value="Mg_chelat-rel"/>
</dbReference>
<dbReference type="SUPFAM" id="SSF54211">
    <property type="entry name" value="Ribosomal protein S5 domain 2-like"/>
    <property type="match status" value="1"/>
</dbReference>
<comment type="caution">
    <text evidence="3">The sequence shown here is derived from an EMBL/GenBank/DDBJ whole genome shotgun (WGS) entry which is preliminary data.</text>
</comment>
<dbReference type="InterPro" id="IPR020568">
    <property type="entry name" value="Ribosomal_Su5_D2-typ_SF"/>
</dbReference>
<dbReference type="InterPro" id="IPR027417">
    <property type="entry name" value="P-loop_NTPase"/>
</dbReference>
<dbReference type="GO" id="GO:0005524">
    <property type="term" value="F:ATP binding"/>
    <property type="evidence" value="ECO:0007669"/>
    <property type="project" value="InterPro"/>
</dbReference>
<name>A0A6N6NND5_9ACTN</name>
<dbReference type="InterPro" id="IPR045006">
    <property type="entry name" value="CHLI-like"/>
</dbReference>
<dbReference type="PANTHER" id="PTHR32039:SF7">
    <property type="entry name" value="COMPETENCE PROTEIN COMM"/>
    <property type="match status" value="1"/>
</dbReference>
<feature type="domain" description="AAA+ ATPase" evidence="2">
    <location>
        <begin position="206"/>
        <end position="388"/>
    </location>
</feature>
<dbReference type="Pfam" id="PF01078">
    <property type="entry name" value="Mg_chelatase"/>
    <property type="match status" value="1"/>
</dbReference>
<dbReference type="InterPro" id="IPR025158">
    <property type="entry name" value="Mg_chelat-rel_C"/>
</dbReference>
<dbReference type="SMART" id="SM00382">
    <property type="entry name" value="AAA"/>
    <property type="match status" value="1"/>
</dbReference>
<keyword evidence="4" id="KW-1185">Reference proteome</keyword>
<dbReference type="OrthoDB" id="9813147at2"/>